<reference evidence="4" key="1">
    <citation type="journal article" date="2020" name="mSystems">
        <title>Genome- and Community-Level Interaction Insights into Carbon Utilization and Element Cycling Functions of Hydrothermarchaeota in Hydrothermal Sediment.</title>
        <authorList>
            <person name="Zhou Z."/>
            <person name="Liu Y."/>
            <person name="Xu W."/>
            <person name="Pan J."/>
            <person name="Luo Z.H."/>
            <person name="Li M."/>
        </authorList>
    </citation>
    <scope>NUCLEOTIDE SEQUENCE [LARGE SCALE GENOMIC DNA]</scope>
    <source>
        <strain evidence="4">SpSt-477</strain>
    </source>
</reference>
<keyword evidence="2" id="KW-1133">Transmembrane helix</keyword>
<dbReference type="SUPFAM" id="SSF109604">
    <property type="entry name" value="HD-domain/PDEase-like"/>
    <property type="match status" value="1"/>
</dbReference>
<dbReference type="InterPro" id="IPR011624">
    <property type="entry name" value="Metal-dep_PHydrolase_7TM_extra"/>
</dbReference>
<name>A0A7C4RSL2_9BACT</name>
<accession>A0A7C4RSL2</accession>
<dbReference type="SMART" id="SM00471">
    <property type="entry name" value="HDc"/>
    <property type="match status" value="1"/>
</dbReference>
<dbReference type="EMBL" id="DSUH01000216">
    <property type="protein sequence ID" value="HGU33017.1"/>
    <property type="molecule type" value="Genomic_DNA"/>
</dbReference>
<dbReference type="PANTHER" id="PTHR36442:SF1">
    <property type="entry name" value="CYCLIC-DI-AMP PHOSPHODIESTERASE PGPH"/>
    <property type="match status" value="1"/>
</dbReference>
<dbReference type="AlphaFoldDB" id="A0A7C4RSL2"/>
<sequence length="801" mass="89608">MKPTVFQDAWKHLKQTENAFKWLILVCVTLIFVAIHYPNLVPSVVHYKIGDVVEKDIKAKKDFLVEDIDATEANRLKAMEEVLPVFDHDTSLLTSLTAAVHRAFDTQRRHQEAERALQQQVLPNLSPTEVGPHRKAVEADRFGERKSQFEQMAGIKIDPESFALLEKEGFHQRIEDAVIQILTSILDNGVIGNKDLLLREMDRGILLRDMESGAETILLRLKSIYGLDQARSMVRIVGSPVLAQESAAVRNLVVEIVQSLIQPNIAYNRKETEERRRRAYESAKPVLYQIKAGEMLMREGERVTAEHLMKLNAIKDQEQTRSALFSVAGSALIMAFLLSTAYILLRHLSPFLRQNADKHLLFLASILVTFFLLVRVAFSFIESVSSSVPYGITPLSLLFAIPLAAGSMTTCLFMGMNPAAILSVILASASALLFQGRFEIMFFFLMNSLMAAYCVKRCRERKVFIRAGFTIGLLNVGLATAICFYEIRVSTLELIWSWTFAFLGGVLTGILASGVAPLFEWAFGYTTDITLLELANLDRPILRRLLLEAPGTYHHSVIVGSMVEAAASEIGANPLLAKVCGYYHDIGKIRKPLYFIENQAGGKNRHEKLAPSMSKRILAAHVKDGVEMAKENKLGQAIIDAIQQHHGTSLMRFFYEKARQQKADQEINPDDYRYPGPKPQTREAGLVMLADVVEAASRTLENPTPARIQGLVQNLINKVFSDGQLDDCELTLRDLHSIAKVFTRILNAIHHHRIEYPDQLVVIGGKATHGRTDQQPTKTETDSIKGNPSQGTDHFKRLGVS</sequence>
<evidence type="ECO:0000259" key="3">
    <source>
        <dbReference type="SMART" id="SM00471"/>
    </source>
</evidence>
<dbReference type="InterPro" id="IPR011621">
    <property type="entry name" value="Metal-dep_PHydrolase_7TM_intra"/>
</dbReference>
<feature type="compositionally biased region" description="Polar residues" evidence="1">
    <location>
        <begin position="773"/>
        <end position="792"/>
    </location>
</feature>
<gene>
    <name evidence="4" type="ORF">ENS29_09205</name>
</gene>
<dbReference type="CDD" id="cd00077">
    <property type="entry name" value="HDc"/>
    <property type="match status" value="1"/>
</dbReference>
<feature type="transmembrane region" description="Helical" evidence="2">
    <location>
        <begin position="387"/>
        <end position="405"/>
    </location>
</feature>
<dbReference type="Pfam" id="PF01966">
    <property type="entry name" value="HD"/>
    <property type="match status" value="1"/>
</dbReference>
<dbReference type="PANTHER" id="PTHR36442">
    <property type="entry name" value="CYCLIC-DI-AMP PHOSPHODIESTERASE PGPH"/>
    <property type="match status" value="1"/>
</dbReference>
<feature type="transmembrane region" description="Helical" evidence="2">
    <location>
        <begin position="412"/>
        <end position="434"/>
    </location>
</feature>
<protein>
    <submittedName>
        <fullName evidence="4">HDIG domain-containing protein</fullName>
    </submittedName>
</protein>
<dbReference type="Pfam" id="PF07697">
    <property type="entry name" value="7TMR-HDED"/>
    <property type="match status" value="1"/>
</dbReference>
<keyword evidence="2" id="KW-0812">Transmembrane</keyword>
<feature type="transmembrane region" description="Helical" evidence="2">
    <location>
        <begin position="323"/>
        <end position="348"/>
    </location>
</feature>
<proteinExistence type="predicted"/>
<keyword evidence="2" id="KW-0472">Membrane</keyword>
<dbReference type="InterPro" id="IPR003607">
    <property type="entry name" value="HD/PDEase_dom"/>
</dbReference>
<dbReference type="InterPro" id="IPR052722">
    <property type="entry name" value="PgpH_phosphodiesterase"/>
</dbReference>
<feature type="region of interest" description="Disordered" evidence="1">
    <location>
        <begin position="768"/>
        <end position="801"/>
    </location>
</feature>
<feature type="domain" description="HD/PDEase" evidence="3">
    <location>
        <begin position="548"/>
        <end position="705"/>
    </location>
</feature>
<comment type="caution">
    <text evidence="4">The sequence shown here is derived from an EMBL/GenBank/DDBJ whole genome shotgun (WGS) entry which is preliminary data.</text>
</comment>
<feature type="transmembrane region" description="Helical" evidence="2">
    <location>
        <begin position="20"/>
        <end position="38"/>
    </location>
</feature>
<dbReference type="Pfam" id="PF07698">
    <property type="entry name" value="7TM-7TMR_HD"/>
    <property type="match status" value="1"/>
</dbReference>
<evidence type="ECO:0000256" key="1">
    <source>
        <dbReference type="SAM" id="MobiDB-lite"/>
    </source>
</evidence>
<evidence type="ECO:0000313" key="4">
    <source>
        <dbReference type="EMBL" id="HGU33017.1"/>
    </source>
</evidence>
<dbReference type="InterPro" id="IPR006675">
    <property type="entry name" value="HDIG_dom"/>
</dbReference>
<feature type="transmembrane region" description="Helical" evidence="2">
    <location>
        <begin position="467"/>
        <end position="489"/>
    </location>
</feature>
<dbReference type="InterPro" id="IPR006674">
    <property type="entry name" value="HD_domain"/>
</dbReference>
<dbReference type="Gene3D" id="1.10.3210.10">
    <property type="entry name" value="Hypothetical protein af1432"/>
    <property type="match status" value="1"/>
</dbReference>
<organism evidence="4">
    <name type="scientific">Desulfatirhabdium butyrativorans</name>
    <dbReference type="NCBI Taxonomy" id="340467"/>
    <lineage>
        <taxon>Bacteria</taxon>
        <taxon>Pseudomonadati</taxon>
        <taxon>Thermodesulfobacteriota</taxon>
        <taxon>Desulfobacteria</taxon>
        <taxon>Desulfobacterales</taxon>
        <taxon>Desulfatirhabdiaceae</taxon>
        <taxon>Desulfatirhabdium</taxon>
    </lineage>
</organism>
<feature type="transmembrane region" description="Helical" evidence="2">
    <location>
        <begin position="495"/>
        <end position="519"/>
    </location>
</feature>
<feature type="transmembrane region" description="Helical" evidence="2">
    <location>
        <begin position="360"/>
        <end position="381"/>
    </location>
</feature>
<evidence type="ECO:0000256" key="2">
    <source>
        <dbReference type="SAM" id="Phobius"/>
    </source>
</evidence>
<dbReference type="NCBIfam" id="TIGR00277">
    <property type="entry name" value="HDIG"/>
    <property type="match status" value="1"/>
</dbReference>